<keyword evidence="2" id="KW-1185">Reference proteome</keyword>
<evidence type="ECO:0000313" key="1">
    <source>
        <dbReference type="EMBL" id="KAA8578952.1"/>
    </source>
</evidence>
<gene>
    <name evidence="1" type="ORF">FQN60_006044</name>
</gene>
<dbReference type="EMBL" id="VOFY01000060">
    <property type="protein sequence ID" value="KAA8578952.1"/>
    <property type="molecule type" value="Genomic_DNA"/>
</dbReference>
<proteinExistence type="predicted"/>
<protein>
    <submittedName>
        <fullName evidence="1">Uncharacterized protein</fullName>
    </submittedName>
</protein>
<comment type="caution">
    <text evidence="1">The sequence shown here is derived from an EMBL/GenBank/DDBJ whole genome shotgun (WGS) entry which is preliminary data.</text>
</comment>
<reference evidence="1 2" key="1">
    <citation type="submission" date="2019-08" db="EMBL/GenBank/DDBJ databases">
        <title>A chromosome-level genome assembly, high-density linkage maps, and genome scans reveal the genomic architecture of hybrid incompatibilities underlying speciation via character displacement in darters (Percidae: Etheostominae).</title>
        <authorList>
            <person name="Moran R.L."/>
            <person name="Catchen J.M."/>
            <person name="Fuller R.C."/>
        </authorList>
    </citation>
    <scope>NUCLEOTIDE SEQUENCE [LARGE SCALE GENOMIC DNA]</scope>
    <source>
        <strain evidence="1">EspeVRDwgs_2016</strain>
        <tissue evidence="1">Muscle</tissue>
    </source>
</reference>
<organism evidence="1 2">
    <name type="scientific">Etheostoma spectabile</name>
    <name type="common">orangethroat darter</name>
    <dbReference type="NCBI Taxonomy" id="54343"/>
    <lineage>
        <taxon>Eukaryota</taxon>
        <taxon>Metazoa</taxon>
        <taxon>Chordata</taxon>
        <taxon>Craniata</taxon>
        <taxon>Vertebrata</taxon>
        <taxon>Euteleostomi</taxon>
        <taxon>Actinopterygii</taxon>
        <taxon>Neopterygii</taxon>
        <taxon>Teleostei</taxon>
        <taxon>Neoteleostei</taxon>
        <taxon>Acanthomorphata</taxon>
        <taxon>Eupercaria</taxon>
        <taxon>Perciformes</taxon>
        <taxon>Percoidei</taxon>
        <taxon>Percidae</taxon>
        <taxon>Etheostomatinae</taxon>
        <taxon>Etheostoma</taxon>
    </lineage>
</organism>
<dbReference type="Proteomes" id="UP000327493">
    <property type="component" value="Unassembled WGS sequence"/>
</dbReference>
<sequence length="617" mass="66764">MSGTFHFEQGLATGRSSRVGRSHSVYTRVLRQSVSHMEDVCWVSGYSDLKAYVLALSALHICQQAFEHGPQGEVCWFRSRNNSKTSLAAVISVPVTGHDAVLCVILILKFVYNQLVQALVADEAHILTNVGCAVGQRKGELWWLLQHSGSVDPALCFLYHTSGEEVPVRSNTVDEQLCVGAVLTILVHNLASVRAIICSSDLVDGDHSQAIFKLNFIFVTSFKLPDAAVPRHLSCAVIVLDVAGELHVVSLVHHMVANLASNRTVFKRSDLHLGDKDTALGSDGAAAGHASCRDNSLPLFLYHCLVVSLMSAAWDRSGADLLCGLGQPRMRQSLRCSHTMLTFLCYQAVCEVQRFNADLLEGLVFVAVGGTGDVVNHLLVGFSGAAYSAVVYWTLIWSPGVRSDIKVSVALFMQELKSRADLPDVVDNLTFVQLKLGCAEALKDVRAGDKVIDHHQLLWAVERLVEEQEVGMFGEIQCRNFLLDDCLIRASHLDIFSHVGLLRADAHTAVDNAKLTSSQFLCNGVFGVHVLGFGVNLALGDTSTGLRWSTLSKLVLSDDSELVAGSSEKIGNGVAGVTGLDNTLPPLSSGRALLNDVVDDPAASVICWGHPVQRRLL</sequence>
<name>A0A5J5CB18_9PERO</name>
<evidence type="ECO:0000313" key="2">
    <source>
        <dbReference type="Proteomes" id="UP000327493"/>
    </source>
</evidence>
<dbReference type="AlphaFoldDB" id="A0A5J5CB18"/>
<accession>A0A5J5CB18</accession>